<dbReference type="Proteomes" id="UP000234345">
    <property type="component" value="Unassembled WGS sequence"/>
</dbReference>
<dbReference type="AlphaFoldDB" id="A0A7Z7J1F9"/>
<name>A0A7Z7J1F9_XANCH</name>
<sequence length="166" mass="18180">MQRGRDRCISHVPGGHVTMPARPQVQGAYRMRIALHGDAPFLKADVVEARVSELKALDCNHSPRRVPAHQKHAASIVHRHVDAHWARAPQATTALQPLASEFGCGGRGVACPDMQSALGKAHLLDAPRHWLLPRNMAPTGFATGIMPMIDYSGMNTTNLKHARHFL</sequence>
<evidence type="ECO:0000313" key="2">
    <source>
        <dbReference type="Proteomes" id="UP000234345"/>
    </source>
</evidence>
<reference evidence="1 2" key="1">
    <citation type="submission" date="2017-10" db="EMBL/GenBank/DDBJ databases">
        <authorList>
            <person name="Regsiter A."/>
            <person name="William W."/>
        </authorList>
    </citation>
    <scope>NUCLEOTIDE SEQUENCE [LARGE SCALE GENOMIC DNA]</scope>
    <source>
        <strain evidence="1 2">CFBP6991</strain>
    </source>
</reference>
<proteinExistence type="predicted"/>
<protein>
    <submittedName>
        <fullName evidence="1">Uncharacterized protein</fullName>
    </submittedName>
</protein>
<organism evidence="1 2">
    <name type="scientific">Xanthomonas campestris pv. phaseoli</name>
    <dbReference type="NCBI Taxonomy" id="317013"/>
    <lineage>
        <taxon>Bacteria</taxon>
        <taxon>Pseudomonadati</taxon>
        <taxon>Pseudomonadota</taxon>
        <taxon>Gammaproteobacteria</taxon>
        <taxon>Lysobacterales</taxon>
        <taxon>Lysobacteraceae</taxon>
        <taxon>Xanthomonas</taxon>
    </lineage>
</organism>
<gene>
    <name evidence="1" type="ORF">XFF6991_460107</name>
</gene>
<evidence type="ECO:0000313" key="1">
    <source>
        <dbReference type="EMBL" id="SOO25552.1"/>
    </source>
</evidence>
<accession>A0A7Z7J1F9</accession>
<dbReference type="EMBL" id="OCZC01000073">
    <property type="protein sequence ID" value="SOO25552.1"/>
    <property type="molecule type" value="Genomic_DNA"/>
</dbReference>
<comment type="caution">
    <text evidence="1">The sequence shown here is derived from an EMBL/GenBank/DDBJ whole genome shotgun (WGS) entry which is preliminary data.</text>
</comment>